<keyword evidence="3 7" id="KW-0479">Metal-binding</keyword>
<dbReference type="AlphaFoldDB" id="A0A1F6D942"/>
<dbReference type="GO" id="GO:0005737">
    <property type="term" value="C:cytoplasm"/>
    <property type="evidence" value="ECO:0007669"/>
    <property type="project" value="UniProtKB-SubCell"/>
</dbReference>
<name>A0A1F6D942_9BACT</name>
<comment type="subunit">
    <text evidence="7">Homohexamer.</text>
</comment>
<evidence type="ECO:0000313" key="8">
    <source>
        <dbReference type="EMBL" id="OGG57512.1"/>
    </source>
</evidence>
<evidence type="ECO:0000256" key="7">
    <source>
        <dbReference type="HAMAP-Rule" id="MF_00209"/>
    </source>
</evidence>
<evidence type="ECO:0000256" key="2">
    <source>
        <dbReference type="ARBA" id="ARBA00022490"/>
    </source>
</evidence>
<feature type="binding site" evidence="7">
    <location>
        <position position="66"/>
    </location>
    <ligand>
        <name>Mg(2+)</name>
        <dbReference type="ChEBI" id="CHEBI:18420"/>
        <label>1</label>
    </ligand>
</feature>
<dbReference type="GO" id="GO:0006796">
    <property type="term" value="P:phosphate-containing compound metabolic process"/>
    <property type="evidence" value="ECO:0007669"/>
    <property type="project" value="InterPro"/>
</dbReference>
<feature type="binding site" evidence="7">
    <location>
        <position position="30"/>
    </location>
    <ligand>
        <name>substrate</name>
    </ligand>
</feature>
<sequence>MNLWHDIPLGEKAPEEFNVVVEIPKGSHNKYELDKETGLIKLDRANYSAAPYPVEYGFIPRTLADDGDAIDVLVLTTYPIPPGILVSVRPIALMEMTDDDESDNKIIVVPTDDMRWDEIQDLSDINKHTLKEIEHFFENIKKLKKKPIVTRVHGFKSKQDALSAIKESVRHYKEKFGK</sequence>
<keyword evidence="4 7" id="KW-0378">Hydrolase</keyword>
<dbReference type="CDD" id="cd00412">
    <property type="entry name" value="pyrophosphatase"/>
    <property type="match status" value="1"/>
</dbReference>
<evidence type="ECO:0000256" key="3">
    <source>
        <dbReference type="ARBA" id="ARBA00022723"/>
    </source>
</evidence>
<dbReference type="FunFam" id="3.90.80.10:FF:000003">
    <property type="entry name" value="Inorganic pyrophosphatase"/>
    <property type="match status" value="1"/>
</dbReference>
<feature type="binding site" evidence="7">
    <location>
        <position position="71"/>
    </location>
    <ligand>
        <name>Mg(2+)</name>
        <dbReference type="ChEBI" id="CHEBI:18420"/>
        <label>2</label>
    </ligand>
</feature>
<organism evidence="8 9">
    <name type="scientific">Candidatus Kaiserbacteria bacterium RIFCSPHIGHO2_01_FULL_55_17</name>
    <dbReference type="NCBI Taxonomy" id="1798484"/>
    <lineage>
        <taxon>Bacteria</taxon>
        <taxon>Candidatus Kaiseribacteriota</taxon>
    </lineage>
</organism>
<feature type="binding site" evidence="7">
    <location>
        <position position="103"/>
    </location>
    <ligand>
        <name>Mg(2+)</name>
        <dbReference type="ChEBI" id="CHEBI:18420"/>
        <label>1</label>
    </ligand>
</feature>
<dbReference type="GO" id="GO:0004427">
    <property type="term" value="F:inorganic diphosphate phosphatase activity"/>
    <property type="evidence" value="ECO:0007669"/>
    <property type="project" value="UniProtKB-UniRule"/>
</dbReference>
<evidence type="ECO:0000256" key="1">
    <source>
        <dbReference type="ARBA" id="ARBA00001946"/>
    </source>
</evidence>
<reference evidence="8 9" key="1">
    <citation type="journal article" date="2016" name="Nat. Commun.">
        <title>Thousands of microbial genomes shed light on interconnected biogeochemical processes in an aquifer system.</title>
        <authorList>
            <person name="Anantharaman K."/>
            <person name="Brown C.T."/>
            <person name="Hug L.A."/>
            <person name="Sharon I."/>
            <person name="Castelle C.J."/>
            <person name="Probst A.J."/>
            <person name="Thomas B.C."/>
            <person name="Singh A."/>
            <person name="Wilkins M.J."/>
            <person name="Karaoz U."/>
            <person name="Brodie E.L."/>
            <person name="Williams K.H."/>
            <person name="Hubbard S.S."/>
            <person name="Banfield J.F."/>
        </authorList>
    </citation>
    <scope>NUCLEOTIDE SEQUENCE [LARGE SCALE GENOMIC DNA]</scope>
</reference>
<proteinExistence type="inferred from homology"/>
<keyword evidence="2 7" id="KW-0963">Cytoplasm</keyword>
<comment type="caution">
    <text evidence="8">The sequence shown here is derived from an EMBL/GenBank/DDBJ whole genome shotgun (WGS) entry which is preliminary data.</text>
</comment>
<dbReference type="EC" id="3.6.1.1" evidence="7"/>
<feature type="binding site" evidence="7">
    <location>
        <position position="56"/>
    </location>
    <ligand>
        <name>substrate</name>
    </ligand>
</feature>
<comment type="cofactor">
    <cofactor evidence="1 7">
        <name>Mg(2+)</name>
        <dbReference type="ChEBI" id="CHEBI:18420"/>
    </cofactor>
</comment>
<feature type="binding site" evidence="7">
    <location>
        <position position="44"/>
    </location>
    <ligand>
        <name>substrate</name>
    </ligand>
</feature>
<dbReference type="SUPFAM" id="SSF50324">
    <property type="entry name" value="Inorganic pyrophosphatase"/>
    <property type="match status" value="1"/>
</dbReference>
<comment type="subcellular location">
    <subcellularLocation>
        <location evidence="7">Cytoplasm</location>
    </subcellularLocation>
</comment>
<accession>A0A1F6D942</accession>
<dbReference type="Gene3D" id="3.90.80.10">
    <property type="entry name" value="Inorganic pyrophosphatase"/>
    <property type="match status" value="1"/>
</dbReference>
<comment type="catalytic activity">
    <reaction evidence="6 7">
        <text>diphosphate + H2O = 2 phosphate + H(+)</text>
        <dbReference type="Rhea" id="RHEA:24576"/>
        <dbReference type="ChEBI" id="CHEBI:15377"/>
        <dbReference type="ChEBI" id="CHEBI:15378"/>
        <dbReference type="ChEBI" id="CHEBI:33019"/>
        <dbReference type="ChEBI" id="CHEBI:43474"/>
        <dbReference type="EC" id="3.6.1.1"/>
    </reaction>
</comment>
<comment type="caution">
    <text evidence="7">Lacks conserved residue(s) required for the propagation of feature annotation.</text>
</comment>
<dbReference type="HAMAP" id="MF_00209">
    <property type="entry name" value="Inorganic_PPase"/>
    <property type="match status" value="1"/>
</dbReference>
<evidence type="ECO:0000256" key="6">
    <source>
        <dbReference type="ARBA" id="ARBA00047820"/>
    </source>
</evidence>
<dbReference type="Proteomes" id="UP000177958">
    <property type="component" value="Unassembled WGS sequence"/>
</dbReference>
<gene>
    <name evidence="7" type="primary">ppa</name>
    <name evidence="8" type="ORF">A2853_02950</name>
</gene>
<dbReference type="InterPro" id="IPR036649">
    <property type="entry name" value="Pyrophosphatase_sf"/>
</dbReference>
<dbReference type="PANTHER" id="PTHR10286">
    <property type="entry name" value="INORGANIC PYROPHOSPHATASE"/>
    <property type="match status" value="1"/>
</dbReference>
<protein>
    <recommendedName>
        <fullName evidence="7">Inorganic pyrophosphatase</fullName>
        <ecNumber evidence="7">3.6.1.1</ecNumber>
    </recommendedName>
    <alternativeName>
        <fullName evidence="7">Pyrophosphate phospho-hydrolase</fullName>
        <shortName evidence="7">PPase</shortName>
    </alternativeName>
</protein>
<dbReference type="Pfam" id="PF00719">
    <property type="entry name" value="Pyrophosphatase"/>
    <property type="match status" value="1"/>
</dbReference>
<feature type="binding site" evidence="7">
    <location>
        <position position="71"/>
    </location>
    <ligand>
        <name>Mg(2+)</name>
        <dbReference type="ChEBI" id="CHEBI:18420"/>
        <label>1</label>
    </ligand>
</feature>
<comment type="function">
    <text evidence="7">Catalyzes the hydrolysis of inorganic pyrophosphate (PPi) forming two phosphate ions.</text>
</comment>
<evidence type="ECO:0000256" key="4">
    <source>
        <dbReference type="ARBA" id="ARBA00022801"/>
    </source>
</evidence>
<evidence type="ECO:0000256" key="5">
    <source>
        <dbReference type="ARBA" id="ARBA00022842"/>
    </source>
</evidence>
<comment type="similarity">
    <text evidence="7">Belongs to the PPase family.</text>
</comment>
<dbReference type="EMBL" id="MFKX01000025">
    <property type="protein sequence ID" value="OGG57512.1"/>
    <property type="molecule type" value="Genomic_DNA"/>
</dbReference>
<evidence type="ECO:0000313" key="9">
    <source>
        <dbReference type="Proteomes" id="UP000177958"/>
    </source>
</evidence>
<dbReference type="InterPro" id="IPR008162">
    <property type="entry name" value="Pyrophosphatase"/>
</dbReference>
<keyword evidence="5 7" id="KW-0460">Magnesium</keyword>
<dbReference type="GO" id="GO:0000287">
    <property type="term" value="F:magnesium ion binding"/>
    <property type="evidence" value="ECO:0007669"/>
    <property type="project" value="UniProtKB-UniRule"/>
</dbReference>